<gene>
    <name evidence="1" type="ORF">CSSPTR1EN2_LOCUS17324</name>
</gene>
<proteinExistence type="predicted"/>
<name>A0ABP0UMZ6_9BRYO</name>
<dbReference type="EMBL" id="OZ019896">
    <property type="protein sequence ID" value="CAK9224423.1"/>
    <property type="molecule type" value="Genomic_DNA"/>
</dbReference>
<reference evidence="1" key="1">
    <citation type="submission" date="2024-02" db="EMBL/GenBank/DDBJ databases">
        <authorList>
            <consortium name="ELIXIR-Norway"/>
            <consortium name="Elixir Norway"/>
        </authorList>
    </citation>
    <scope>NUCLEOTIDE SEQUENCE</scope>
</reference>
<accession>A0ABP0UMZ6</accession>
<organism evidence="1 2">
    <name type="scientific">Sphagnum troendelagicum</name>
    <dbReference type="NCBI Taxonomy" id="128251"/>
    <lineage>
        <taxon>Eukaryota</taxon>
        <taxon>Viridiplantae</taxon>
        <taxon>Streptophyta</taxon>
        <taxon>Embryophyta</taxon>
        <taxon>Bryophyta</taxon>
        <taxon>Sphagnophytina</taxon>
        <taxon>Sphagnopsida</taxon>
        <taxon>Sphagnales</taxon>
        <taxon>Sphagnaceae</taxon>
        <taxon>Sphagnum</taxon>
    </lineage>
</organism>
<sequence>MIRFRSRTSYGGAVYVMMSTVFGQDGTLCCEKHKLLLPNECFTKMYILTCQLCCQQQVSLQVTPQFWWGPDFEDAIGRLLS</sequence>
<dbReference type="Proteomes" id="UP001497512">
    <property type="component" value="Chromosome 4"/>
</dbReference>
<keyword evidence="2" id="KW-1185">Reference proteome</keyword>
<evidence type="ECO:0000313" key="1">
    <source>
        <dbReference type="EMBL" id="CAK9224423.1"/>
    </source>
</evidence>
<evidence type="ECO:0000313" key="2">
    <source>
        <dbReference type="Proteomes" id="UP001497512"/>
    </source>
</evidence>
<protein>
    <submittedName>
        <fullName evidence="1">Uncharacterized protein</fullName>
    </submittedName>
</protein>